<feature type="chain" id="PRO_5004340416" description="Outer membrane receptor protein" evidence="13">
    <location>
        <begin position="22"/>
        <end position="746"/>
    </location>
</feature>
<proteinExistence type="inferred from homology"/>
<dbReference type="InterPro" id="IPR012910">
    <property type="entry name" value="Plug_dom"/>
</dbReference>
<keyword evidence="3 11" id="KW-1134">Transmembrane beta strand</keyword>
<dbReference type="InterPro" id="IPR036942">
    <property type="entry name" value="Beta-barrel_TonB_sf"/>
</dbReference>
<dbReference type="PANTHER" id="PTHR32552:SF81">
    <property type="entry name" value="TONB-DEPENDENT OUTER MEMBRANE RECEPTOR"/>
    <property type="match status" value="1"/>
</dbReference>
<evidence type="ECO:0000256" key="3">
    <source>
        <dbReference type="ARBA" id="ARBA00022452"/>
    </source>
</evidence>
<dbReference type="STRING" id="1292034.OR37_00469"/>
<dbReference type="SUPFAM" id="SSF56935">
    <property type="entry name" value="Porins"/>
    <property type="match status" value="1"/>
</dbReference>
<evidence type="ECO:0000256" key="12">
    <source>
        <dbReference type="RuleBase" id="RU003357"/>
    </source>
</evidence>
<comment type="subcellular location">
    <subcellularLocation>
        <location evidence="1 11">Cell outer membrane</location>
        <topology evidence="1 11">Multi-pass membrane protein</topology>
    </subcellularLocation>
</comment>
<evidence type="ECO:0000313" key="16">
    <source>
        <dbReference type="EMBL" id="ENZ83961.1"/>
    </source>
</evidence>
<evidence type="ECO:0000256" key="13">
    <source>
        <dbReference type="SAM" id="SignalP"/>
    </source>
</evidence>
<dbReference type="Pfam" id="PF00593">
    <property type="entry name" value="TonB_dep_Rec_b-barrel"/>
    <property type="match status" value="1"/>
</dbReference>
<evidence type="ECO:0000256" key="8">
    <source>
        <dbReference type="ARBA" id="ARBA00023077"/>
    </source>
</evidence>
<evidence type="ECO:0000259" key="15">
    <source>
        <dbReference type="Pfam" id="PF07715"/>
    </source>
</evidence>
<keyword evidence="6" id="KW-0408">Iron</keyword>
<evidence type="ECO:0000256" key="11">
    <source>
        <dbReference type="PROSITE-ProRule" id="PRU01360"/>
    </source>
</evidence>
<evidence type="ECO:0000256" key="1">
    <source>
        <dbReference type="ARBA" id="ARBA00004571"/>
    </source>
</evidence>
<keyword evidence="13" id="KW-0732">Signal</keyword>
<dbReference type="InterPro" id="IPR000531">
    <property type="entry name" value="Beta-barrel_TonB"/>
</dbReference>
<keyword evidence="5 11" id="KW-0812">Transmembrane</keyword>
<dbReference type="PROSITE" id="PS52016">
    <property type="entry name" value="TONB_DEPENDENT_REC_3"/>
    <property type="match status" value="1"/>
</dbReference>
<protein>
    <recommendedName>
        <fullName evidence="18">Outer membrane receptor protein</fullName>
    </recommendedName>
</protein>
<name>R0D5X6_CAUVI</name>
<feature type="signal peptide" evidence="13">
    <location>
        <begin position="1"/>
        <end position="21"/>
    </location>
</feature>
<dbReference type="Proteomes" id="UP000013063">
    <property type="component" value="Unassembled WGS sequence"/>
</dbReference>
<keyword evidence="7" id="KW-0406">Ion transport</keyword>
<dbReference type="eggNOG" id="COG4773">
    <property type="taxonomic scope" value="Bacteria"/>
</dbReference>
<keyword evidence="10 11" id="KW-0998">Cell outer membrane</keyword>
<dbReference type="PANTHER" id="PTHR32552">
    <property type="entry name" value="FERRICHROME IRON RECEPTOR-RELATED"/>
    <property type="match status" value="1"/>
</dbReference>
<evidence type="ECO:0000313" key="17">
    <source>
        <dbReference type="Proteomes" id="UP000013063"/>
    </source>
</evidence>
<dbReference type="OrthoDB" id="7179662at2"/>
<dbReference type="EMBL" id="APMP01000001">
    <property type="protein sequence ID" value="ENZ83961.1"/>
    <property type="molecule type" value="Genomic_DNA"/>
</dbReference>
<feature type="domain" description="TonB-dependent receptor-like beta-barrel" evidence="14">
    <location>
        <begin position="241"/>
        <end position="715"/>
    </location>
</feature>
<keyword evidence="4" id="KW-0410">Iron transport</keyword>
<keyword evidence="17" id="KW-1185">Reference proteome</keyword>
<dbReference type="InterPro" id="IPR039426">
    <property type="entry name" value="TonB-dep_rcpt-like"/>
</dbReference>
<sequence precursor="true">MRGSCQMKVLLLAGVACSVMAASAARAEAPADKSDKVDTVQTVVVTARRRAEALQEVPATVTAISGADLRERGVTNIRDIVGLVPNAVIQDSPNNLNTFINIRGMQQVNTQAEPNVGLYRNGLYAGGERENLGAQVDIERVEVLRGPQGGYYGRSSVGGTVVVIDAMPKHDFGGYVKASYGSYHQADIEGAVNVPVNDVVALRFAGWSFKQTQAEMKNATLNQYIGAFSDRGLRASASIQPNDRLDVQLLAEYEAYRGPALSSYAPGGIHGNGLTFQPTPKETYETVYRDTSSVSSKTNAYMFEKMTYHTDIGDLSVNASYRQYGFHSLYDLDQTPLGPPYNIAATSGEHDVVHDTFVEGLFSSKQDQPFTWMVGASYFKEDYAYSVAGRYTLNVDAVTGMPLGLGVQTVPVGSPSPGTSINTRSSSVFATAAYAFDDHWSLSGGLRFNHDRKALVFRSGIQPIANPTLAYVAGAAFGATFPTYNLDISKSFDFTAPSVTLKYAVNTDLNFYVTYSTGFRPGAFNLTPTSASTVPYDEERAQNYEAGVKAVLFGGKASIDAAVFYMPQDNVLITQSTALAQSYYANVGTSRTKGVEVEFLFKPVSWFSGGISVGVLDPRFDKAVVNAGKPNAFTLDGKLLPYTRKGTFNAVFNIDRPVTDAVHFVASGSARIEWGGKLGDYVGVLQSYKQFNKIDLQAGALVHDNLRVTVGVKNLFDQHVPQFLFYNGAQTVTEGRTFSFDISRKF</sequence>
<gene>
    <name evidence="16" type="ORF">OR37_00469</name>
</gene>
<dbReference type="PATRIC" id="fig|1292034.3.peg.467"/>
<dbReference type="Gene3D" id="2.40.170.20">
    <property type="entry name" value="TonB-dependent receptor, beta-barrel domain"/>
    <property type="match status" value="1"/>
</dbReference>
<evidence type="ECO:0000256" key="4">
    <source>
        <dbReference type="ARBA" id="ARBA00022496"/>
    </source>
</evidence>
<reference evidence="16 17" key="1">
    <citation type="journal article" date="2013" name="Genome Announc.">
        <title>Draft Genome Sequence for Caulobacter sp. Strain OR37, a Bacterium Tolerant to Heavy Metals.</title>
        <authorList>
            <person name="Utturkar S.M."/>
            <person name="Bollmann A."/>
            <person name="Brzoska R.M."/>
            <person name="Klingeman D.M."/>
            <person name="Epstein S.E."/>
            <person name="Palumbo A.V."/>
            <person name="Brown S.D."/>
        </authorList>
    </citation>
    <scope>NUCLEOTIDE SEQUENCE [LARGE SCALE GENOMIC DNA]</scope>
    <source>
        <strain evidence="16 17">OR37</strain>
    </source>
</reference>
<dbReference type="GO" id="GO:0006826">
    <property type="term" value="P:iron ion transport"/>
    <property type="evidence" value="ECO:0007669"/>
    <property type="project" value="UniProtKB-KW"/>
</dbReference>
<comment type="similarity">
    <text evidence="11 12">Belongs to the TonB-dependent receptor family.</text>
</comment>
<dbReference type="AlphaFoldDB" id="R0D5X6"/>
<keyword evidence="2 11" id="KW-0813">Transport</keyword>
<evidence type="ECO:0000256" key="5">
    <source>
        <dbReference type="ARBA" id="ARBA00022692"/>
    </source>
</evidence>
<evidence type="ECO:0000256" key="10">
    <source>
        <dbReference type="ARBA" id="ARBA00023237"/>
    </source>
</evidence>
<evidence type="ECO:0008006" key="18">
    <source>
        <dbReference type="Google" id="ProtNLM"/>
    </source>
</evidence>
<organism evidence="16 17">
    <name type="scientific">Caulobacter vibrioides OR37</name>
    <dbReference type="NCBI Taxonomy" id="1292034"/>
    <lineage>
        <taxon>Bacteria</taxon>
        <taxon>Pseudomonadati</taxon>
        <taxon>Pseudomonadota</taxon>
        <taxon>Alphaproteobacteria</taxon>
        <taxon>Caulobacterales</taxon>
        <taxon>Caulobacteraceae</taxon>
        <taxon>Caulobacter</taxon>
    </lineage>
</organism>
<accession>R0D5X6</accession>
<evidence type="ECO:0000256" key="7">
    <source>
        <dbReference type="ARBA" id="ARBA00023065"/>
    </source>
</evidence>
<evidence type="ECO:0000256" key="9">
    <source>
        <dbReference type="ARBA" id="ARBA00023136"/>
    </source>
</evidence>
<comment type="caution">
    <text evidence="16">The sequence shown here is derived from an EMBL/GenBank/DDBJ whole genome shotgun (WGS) entry which is preliminary data.</text>
</comment>
<evidence type="ECO:0000256" key="6">
    <source>
        <dbReference type="ARBA" id="ARBA00023004"/>
    </source>
</evidence>
<dbReference type="GO" id="GO:0009279">
    <property type="term" value="C:cell outer membrane"/>
    <property type="evidence" value="ECO:0007669"/>
    <property type="project" value="UniProtKB-SubCell"/>
</dbReference>
<evidence type="ECO:0000259" key="14">
    <source>
        <dbReference type="Pfam" id="PF00593"/>
    </source>
</evidence>
<keyword evidence="8 12" id="KW-0798">TonB box</keyword>
<keyword evidence="9 11" id="KW-0472">Membrane</keyword>
<evidence type="ECO:0000256" key="2">
    <source>
        <dbReference type="ARBA" id="ARBA00022448"/>
    </source>
</evidence>
<dbReference type="Pfam" id="PF07715">
    <property type="entry name" value="Plug"/>
    <property type="match status" value="1"/>
</dbReference>
<feature type="domain" description="TonB-dependent receptor plug" evidence="15">
    <location>
        <begin position="54"/>
        <end position="160"/>
    </location>
</feature>